<dbReference type="CDD" id="cd11051">
    <property type="entry name" value="CYP59-like"/>
    <property type="match status" value="1"/>
</dbReference>
<keyword evidence="1" id="KW-0408">Iron</keyword>
<evidence type="ECO:0000256" key="1">
    <source>
        <dbReference type="PIRSR" id="PIRSR602401-1"/>
    </source>
</evidence>
<keyword evidence="2" id="KW-0812">Transmembrane</keyword>
<organism evidence="3 4">
    <name type="scientific">Dendryphion nanum</name>
    <dbReference type="NCBI Taxonomy" id="256645"/>
    <lineage>
        <taxon>Eukaryota</taxon>
        <taxon>Fungi</taxon>
        <taxon>Dikarya</taxon>
        <taxon>Ascomycota</taxon>
        <taxon>Pezizomycotina</taxon>
        <taxon>Dothideomycetes</taxon>
        <taxon>Pleosporomycetidae</taxon>
        <taxon>Pleosporales</taxon>
        <taxon>Torulaceae</taxon>
        <taxon>Dendryphion</taxon>
    </lineage>
</organism>
<dbReference type="Proteomes" id="UP000700596">
    <property type="component" value="Unassembled WGS sequence"/>
</dbReference>
<dbReference type="GO" id="GO:0020037">
    <property type="term" value="F:heme binding"/>
    <property type="evidence" value="ECO:0007669"/>
    <property type="project" value="InterPro"/>
</dbReference>
<dbReference type="InterPro" id="IPR001128">
    <property type="entry name" value="Cyt_P450"/>
</dbReference>
<dbReference type="Gene3D" id="1.10.630.10">
    <property type="entry name" value="Cytochrome P450"/>
    <property type="match status" value="1"/>
</dbReference>
<protein>
    <submittedName>
        <fullName evidence="3">Cytochrome P450</fullName>
    </submittedName>
</protein>
<keyword evidence="4" id="KW-1185">Reference proteome</keyword>
<dbReference type="InterPro" id="IPR002401">
    <property type="entry name" value="Cyt_P450_E_grp-I"/>
</dbReference>
<gene>
    <name evidence="3" type="ORF">B0J11DRAFT_210251</name>
</gene>
<feature type="binding site" description="axial binding residue" evidence="1">
    <location>
        <position position="479"/>
    </location>
    <ligand>
        <name>heme</name>
        <dbReference type="ChEBI" id="CHEBI:30413"/>
    </ligand>
    <ligandPart>
        <name>Fe</name>
        <dbReference type="ChEBI" id="CHEBI:18248"/>
    </ligandPart>
</feature>
<evidence type="ECO:0000313" key="4">
    <source>
        <dbReference type="Proteomes" id="UP000700596"/>
    </source>
</evidence>
<keyword evidence="1" id="KW-0479">Metal-binding</keyword>
<evidence type="ECO:0000313" key="3">
    <source>
        <dbReference type="EMBL" id="KAH7131910.1"/>
    </source>
</evidence>
<keyword evidence="2" id="KW-1133">Transmembrane helix</keyword>
<dbReference type="InterPro" id="IPR036396">
    <property type="entry name" value="Cyt_P450_sf"/>
</dbReference>
<dbReference type="GO" id="GO:0004497">
    <property type="term" value="F:monooxygenase activity"/>
    <property type="evidence" value="ECO:0007669"/>
    <property type="project" value="InterPro"/>
</dbReference>
<keyword evidence="1" id="KW-0349">Heme</keyword>
<dbReference type="EMBL" id="JAGMWT010000003">
    <property type="protein sequence ID" value="KAH7131910.1"/>
    <property type="molecule type" value="Genomic_DNA"/>
</dbReference>
<dbReference type="PRINTS" id="PR00463">
    <property type="entry name" value="EP450I"/>
</dbReference>
<dbReference type="GO" id="GO:0016705">
    <property type="term" value="F:oxidoreductase activity, acting on paired donors, with incorporation or reduction of molecular oxygen"/>
    <property type="evidence" value="ECO:0007669"/>
    <property type="project" value="InterPro"/>
</dbReference>
<reference evidence="3" key="1">
    <citation type="journal article" date="2021" name="Nat. Commun.">
        <title>Genetic determinants of endophytism in the Arabidopsis root mycobiome.</title>
        <authorList>
            <person name="Mesny F."/>
            <person name="Miyauchi S."/>
            <person name="Thiergart T."/>
            <person name="Pickel B."/>
            <person name="Atanasova L."/>
            <person name="Karlsson M."/>
            <person name="Huettel B."/>
            <person name="Barry K.W."/>
            <person name="Haridas S."/>
            <person name="Chen C."/>
            <person name="Bauer D."/>
            <person name="Andreopoulos W."/>
            <person name="Pangilinan J."/>
            <person name="LaButti K."/>
            <person name="Riley R."/>
            <person name="Lipzen A."/>
            <person name="Clum A."/>
            <person name="Drula E."/>
            <person name="Henrissat B."/>
            <person name="Kohler A."/>
            <person name="Grigoriev I.V."/>
            <person name="Martin F.M."/>
            <person name="Hacquard S."/>
        </authorList>
    </citation>
    <scope>NUCLEOTIDE SEQUENCE</scope>
    <source>
        <strain evidence="3">MPI-CAGE-CH-0243</strain>
    </source>
</reference>
<feature type="transmembrane region" description="Helical" evidence="2">
    <location>
        <begin position="6"/>
        <end position="24"/>
    </location>
</feature>
<name>A0A9P9E4T1_9PLEO</name>
<dbReference type="SUPFAM" id="SSF48264">
    <property type="entry name" value="Cytochrome P450"/>
    <property type="match status" value="1"/>
</dbReference>
<dbReference type="PANTHER" id="PTHR24305:SF222">
    <property type="entry name" value="CYTOCHROME P450 MONOOXYGENASE STCS"/>
    <property type="match status" value="1"/>
</dbReference>
<dbReference type="PANTHER" id="PTHR24305">
    <property type="entry name" value="CYTOCHROME P450"/>
    <property type="match status" value="1"/>
</dbReference>
<proteinExistence type="predicted"/>
<dbReference type="PRINTS" id="PR00385">
    <property type="entry name" value="P450"/>
</dbReference>
<comment type="caution">
    <text evidence="3">The sequence shown here is derived from an EMBL/GenBank/DDBJ whole genome shotgun (WGS) entry which is preliminary data.</text>
</comment>
<dbReference type="GO" id="GO:0005506">
    <property type="term" value="F:iron ion binding"/>
    <property type="evidence" value="ECO:0007669"/>
    <property type="project" value="InterPro"/>
</dbReference>
<dbReference type="OrthoDB" id="10029320at2759"/>
<dbReference type="AlphaFoldDB" id="A0A9P9E4T1"/>
<evidence type="ECO:0000256" key="2">
    <source>
        <dbReference type="SAM" id="Phobius"/>
    </source>
</evidence>
<keyword evidence="2" id="KW-0472">Membrane</keyword>
<dbReference type="Pfam" id="PF00067">
    <property type="entry name" value="p450"/>
    <property type="match status" value="1"/>
</dbReference>
<sequence length="554" mass="62257">MSTTITYAVLTVLPGILWLLFVRLRNWRYKAFTHLPEPGSRSLPLGHLKLIAEGFAKGDKRRHVDYVFSDIVKEGGSPDLTFIDLRPVNFGMLIVGSHYIAEQITRSSKTLPYSVEKSPTMTEGLVRLIGPKSILTEEGDAWKNLRKRFNPGFAPQHLQTLLPAIVEQTTIFMSRLDAIAESGKECEMESLCTDVTFDIIGSIVMNLRFNAQNDDLSQAHEIVKCFKELIITYADNGRIWLWANIPVRIRRVLLSRQTDKVIKRAIQNNFDDIKAAQSTATRQSKDRSILALSLQDTDILTPEILAATADSIKTFLFAGHDTTSILLMRTFYALSLHPKCLAKIRAEHDAIFGSDDPRDVFLARPEETLKALTYTSACMKEVLRLWPPAGSARLAKPGSGFSIRTEEGEEYNVDGLVLYICHYIIQRDPKVYGETADDFVPERWLGDTDTSSAQKDEATGSGTIPLGAWRPFERGPRNCVGQELANIEARVILASVIRRYDFVKVGAGEVEVNEKGSPVLDEKGRYRTKSDLFNSMVVTAKPFDHMRMKVKLRN</sequence>
<dbReference type="InterPro" id="IPR050121">
    <property type="entry name" value="Cytochrome_P450_monoxygenase"/>
</dbReference>
<accession>A0A9P9E4T1</accession>
<comment type="cofactor">
    <cofactor evidence="1">
        <name>heme</name>
        <dbReference type="ChEBI" id="CHEBI:30413"/>
    </cofactor>
</comment>